<evidence type="ECO:0000259" key="11">
    <source>
        <dbReference type="Pfam" id="PF02880"/>
    </source>
</evidence>
<evidence type="ECO:0000313" key="13">
    <source>
        <dbReference type="Proteomes" id="UP001470230"/>
    </source>
</evidence>
<dbReference type="Pfam" id="PF02880">
    <property type="entry name" value="PGM_PMM_III"/>
    <property type="match status" value="1"/>
</dbReference>
<dbReference type="PANTHER" id="PTHR42946">
    <property type="entry name" value="PHOSPHOHEXOSE MUTASE"/>
    <property type="match status" value="1"/>
</dbReference>
<keyword evidence="13" id="KW-1185">Reference proteome</keyword>
<evidence type="ECO:0000259" key="8">
    <source>
        <dbReference type="Pfam" id="PF00408"/>
    </source>
</evidence>
<evidence type="ECO:0000313" key="12">
    <source>
        <dbReference type="EMBL" id="KAK8884564.1"/>
    </source>
</evidence>
<dbReference type="Pfam" id="PF00408">
    <property type="entry name" value="PGM_PMM_IV"/>
    <property type="match status" value="1"/>
</dbReference>
<dbReference type="EMBL" id="JAPFFF010000008">
    <property type="protein sequence ID" value="KAK8884564.1"/>
    <property type="molecule type" value="Genomic_DNA"/>
</dbReference>
<proteinExistence type="inferred from homology"/>
<evidence type="ECO:0000256" key="4">
    <source>
        <dbReference type="ARBA" id="ARBA00022723"/>
    </source>
</evidence>
<dbReference type="InterPro" id="IPR005845">
    <property type="entry name" value="A-D-PHexomutase_a/b/a-II"/>
</dbReference>
<dbReference type="Proteomes" id="UP001470230">
    <property type="component" value="Unassembled WGS sequence"/>
</dbReference>
<evidence type="ECO:0000256" key="3">
    <source>
        <dbReference type="ARBA" id="ARBA00022553"/>
    </source>
</evidence>
<evidence type="ECO:0000259" key="9">
    <source>
        <dbReference type="Pfam" id="PF02878"/>
    </source>
</evidence>
<dbReference type="InterPro" id="IPR005843">
    <property type="entry name" value="A-D-PHexomutase_C"/>
</dbReference>
<keyword evidence="5 7" id="KW-0460">Magnesium</keyword>
<dbReference type="SUPFAM" id="SSF55957">
    <property type="entry name" value="Phosphoglucomutase, C-terminal domain"/>
    <property type="match status" value="1"/>
</dbReference>
<dbReference type="Pfam" id="PF02878">
    <property type="entry name" value="PGM_PMM_I"/>
    <property type="match status" value="1"/>
</dbReference>
<dbReference type="InterPro" id="IPR050060">
    <property type="entry name" value="Phosphoglucosamine_mutase"/>
</dbReference>
<dbReference type="PANTHER" id="PTHR42946:SF1">
    <property type="entry name" value="PHOSPHOGLUCOMUTASE (ALPHA-D-GLUCOSE-1,6-BISPHOSPHATE-DEPENDENT)"/>
    <property type="match status" value="1"/>
</dbReference>
<evidence type="ECO:0000256" key="7">
    <source>
        <dbReference type="RuleBase" id="RU004326"/>
    </source>
</evidence>
<dbReference type="Gene3D" id="3.30.310.50">
    <property type="entry name" value="Alpha-D-phosphohexomutase, C-terminal domain"/>
    <property type="match status" value="1"/>
</dbReference>
<dbReference type="InterPro" id="IPR036900">
    <property type="entry name" value="A-D-PHexomutase_C_sf"/>
</dbReference>
<evidence type="ECO:0008006" key="14">
    <source>
        <dbReference type="Google" id="ProtNLM"/>
    </source>
</evidence>
<feature type="domain" description="Alpha-D-phosphohexomutase alpha/beta/alpha" evidence="10">
    <location>
        <begin position="163"/>
        <end position="259"/>
    </location>
</feature>
<dbReference type="InterPro" id="IPR005844">
    <property type="entry name" value="A-D-PHexomutase_a/b/a-I"/>
</dbReference>
<comment type="cofactor">
    <cofactor evidence="1">
        <name>Mg(2+)</name>
        <dbReference type="ChEBI" id="CHEBI:18420"/>
    </cofactor>
</comment>
<dbReference type="InterPro" id="IPR016055">
    <property type="entry name" value="A-D-PHexomutase_a/b/a-I/II/III"/>
</dbReference>
<protein>
    <recommendedName>
        <fullName evidence="14">Phosphoglucosamine mutase</fullName>
    </recommendedName>
</protein>
<dbReference type="Pfam" id="PF02879">
    <property type="entry name" value="PGM_PMM_II"/>
    <property type="match status" value="1"/>
</dbReference>
<evidence type="ECO:0000256" key="6">
    <source>
        <dbReference type="ARBA" id="ARBA00023235"/>
    </source>
</evidence>
<gene>
    <name evidence="12" type="ORF">M9Y10_043678</name>
</gene>
<dbReference type="PRINTS" id="PR00509">
    <property type="entry name" value="PGMPMM"/>
</dbReference>
<comment type="caution">
    <text evidence="12">The sequence shown here is derived from an EMBL/GenBank/DDBJ whole genome shotgun (WGS) entry which is preliminary data.</text>
</comment>
<dbReference type="PROSITE" id="PS00710">
    <property type="entry name" value="PGM_PMM"/>
    <property type="match status" value="1"/>
</dbReference>
<feature type="domain" description="Alpha-D-phosphohexomutase alpha/beta/alpha" evidence="9">
    <location>
        <begin position="15"/>
        <end position="130"/>
    </location>
</feature>
<keyword evidence="4 7" id="KW-0479">Metal-binding</keyword>
<feature type="domain" description="Alpha-D-phosphohexomutase C-terminal" evidence="8">
    <location>
        <begin position="417"/>
        <end position="462"/>
    </location>
</feature>
<dbReference type="SUPFAM" id="SSF53738">
    <property type="entry name" value="Phosphoglucomutase, first 3 domains"/>
    <property type="match status" value="3"/>
</dbReference>
<dbReference type="InterPro" id="IPR005841">
    <property type="entry name" value="Alpha-D-phosphohexomutase_SF"/>
</dbReference>
<evidence type="ECO:0000256" key="5">
    <source>
        <dbReference type="ARBA" id="ARBA00022842"/>
    </source>
</evidence>
<evidence type="ECO:0000256" key="1">
    <source>
        <dbReference type="ARBA" id="ARBA00001946"/>
    </source>
</evidence>
<dbReference type="Gene3D" id="3.40.120.10">
    <property type="entry name" value="Alpha-D-Glucose-1,6-Bisphosphate, subunit A, domain 3"/>
    <property type="match status" value="3"/>
</dbReference>
<sequence length="471" mass="51461">MAQAPPSGTLMLTISGIRGIVGDSLTPAVVTKYVSAYGQLQKTKGHGNLIILGYDTRPAVEWIKHCAMGALVAAGLEVLDIGVVPTPTVQLIVQERNAAGGIVVTASHNPQMWCGLKFIEYTGIFLNQENCDAMFKEQPLVYAPHNKLGKIETWGGAIGLHIDRIAELPYVDKDLICKQNFTVAVDTINGAGSLAIPRILHYFGCTLKQINTEPTGIFAHTPEPIPQNLTQLSELSKGCDLGVAVDPDSDRCVLIDENGEPLVEEYTLALSVHLLLSKYGVKAPVCRNTSSSRAIDDICAQNGVQCYGTAIGEVNVAVKMEEVKSIIGGEGNGGVMLAPLHIGRDALVAVALVLQLFAMEREKNPKIKISEIKAALPQWRISKLKIDLPKTCPISKLIDTWKQNIIKEYGDKVKLNEVDGLRVDHPDWWVHVRKSNTEPVIRVIGEGHTQQESDSTCKKVYDQFQELMKNF</sequence>
<dbReference type="InterPro" id="IPR005846">
    <property type="entry name" value="A-D-PHexomutase_a/b/a-III"/>
</dbReference>
<evidence type="ECO:0000256" key="2">
    <source>
        <dbReference type="ARBA" id="ARBA00010231"/>
    </source>
</evidence>
<dbReference type="InterPro" id="IPR016066">
    <property type="entry name" value="A-D-PHexomutase_CS"/>
</dbReference>
<feature type="domain" description="Alpha-D-phosphohexomutase alpha/beta/alpha" evidence="11">
    <location>
        <begin position="267"/>
        <end position="363"/>
    </location>
</feature>
<comment type="similarity">
    <text evidence="2 7">Belongs to the phosphohexose mutase family.</text>
</comment>
<organism evidence="12 13">
    <name type="scientific">Tritrichomonas musculus</name>
    <dbReference type="NCBI Taxonomy" id="1915356"/>
    <lineage>
        <taxon>Eukaryota</taxon>
        <taxon>Metamonada</taxon>
        <taxon>Parabasalia</taxon>
        <taxon>Tritrichomonadida</taxon>
        <taxon>Tritrichomonadidae</taxon>
        <taxon>Tritrichomonas</taxon>
    </lineage>
</organism>
<reference evidence="12 13" key="1">
    <citation type="submission" date="2024-04" db="EMBL/GenBank/DDBJ databases">
        <title>Tritrichomonas musculus Genome.</title>
        <authorList>
            <person name="Alves-Ferreira E."/>
            <person name="Grigg M."/>
            <person name="Lorenzi H."/>
            <person name="Galac M."/>
        </authorList>
    </citation>
    <scope>NUCLEOTIDE SEQUENCE [LARGE SCALE GENOMIC DNA]</scope>
    <source>
        <strain evidence="12 13">EAF2021</strain>
    </source>
</reference>
<evidence type="ECO:0000259" key="10">
    <source>
        <dbReference type="Pfam" id="PF02879"/>
    </source>
</evidence>
<name>A0ABR2K0C0_9EUKA</name>
<accession>A0ABR2K0C0</accession>
<keyword evidence="6" id="KW-0413">Isomerase</keyword>
<keyword evidence="3" id="KW-0597">Phosphoprotein</keyword>